<evidence type="ECO:0000256" key="9">
    <source>
        <dbReference type="ARBA" id="ARBA00023170"/>
    </source>
</evidence>
<dbReference type="Pfam" id="PF05296">
    <property type="entry name" value="TAS2R"/>
    <property type="match status" value="1"/>
</dbReference>
<dbReference type="PANTHER" id="PTHR11394">
    <property type="entry name" value="TASTE RECEPTOR TYPE 2"/>
    <property type="match status" value="1"/>
</dbReference>
<evidence type="ECO:0000256" key="5">
    <source>
        <dbReference type="ARBA" id="ARBA00022692"/>
    </source>
</evidence>
<name>A0A8C5QBZ0_9ANUR</name>
<dbReference type="FunFam" id="1.20.1070.10:FF:000055">
    <property type="entry name" value="Taste receptor type 2"/>
    <property type="match status" value="1"/>
</dbReference>
<keyword evidence="10 12" id="KW-0807">Transducer</keyword>
<keyword evidence="6 13" id="KW-1133">Transmembrane helix</keyword>
<evidence type="ECO:0000313" key="15">
    <source>
        <dbReference type="Proteomes" id="UP000694569"/>
    </source>
</evidence>
<feature type="transmembrane region" description="Helical" evidence="13">
    <location>
        <begin position="52"/>
        <end position="76"/>
    </location>
</feature>
<feature type="transmembrane region" description="Helical" evidence="13">
    <location>
        <begin position="181"/>
        <end position="206"/>
    </location>
</feature>
<dbReference type="GO" id="GO:0004930">
    <property type="term" value="F:G protein-coupled receptor activity"/>
    <property type="evidence" value="ECO:0007669"/>
    <property type="project" value="UniProtKB-KW"/>
</dbReference>
<evidence type="ECO:0000256" key="1">
    <source>
        <dbReference type="ARBA" id="ARBA00004141"/>
    </source>
</evidence>
<sequence length="314" mass="35040">MVTLGHPRWCFNLVFVACSIGILLNSCILAMNVRDWKRGTRLSLCDKILVLIAWNNVHLQCVMHGSLFILLFFPALYQNSVIFSMCAGVIIHQILCNVKFTSCLCIYYCLSIVTLKHPLIVCMKQRIVVVMSGLLLVAGVGSFVISILIIWNAHTEPINPTGNRTSTLLLGNLSIQVNPTYIFLIISGGCCLPFLMAFLSVSLILISLGTHAWNMKQNPSGFRVPSVDTHLRAARIMIQLILLFAIYCSSQVILFSSSWTIRSFLDIGAFFLTLTYPGTHAWILIMGNSKLWSGFLEVYHYTLQSTGCKKPLAQ</sequence>
<dbReference type="GO" id="GO:0033038">
    <property type="term" value="F:bitter taste receptor activity"/>
    <property type="evidence" value="ECO:0007669"/>
    <property type="project" value="InterPro"/>
</dbReference>
<comment type="similarity">
    <text evidence="2 11">Belongs to the G-protein coupled receptor T2R family.</text>
</comment>
<organism evidence="14 15">
    <name type="scientific">Leptobrachium leishanense</name>
    <name type="common">Leishan spiny toad</name>
    <dbReference type="NCBI Taxonomy" id="445787"/>
    <lineage>
        <taxon>Eukaryota</taxon>
        <taxon>Metazoa</taxon>
        <taxon>Chordata</taxon>
        <taxon>Craniata</taxon>
        <taxon>Vertebrata</taxon>
        <taxon>Euteleostomi</taxon>
        <taxon>Amphibia</taxon>
        <taxon>Batrachia</taxon>
        <taxon>Anura</taxon>
        <taxon>Pelobatoidea</taxon>
        <taxon>Megophryidae</taxon>
        <taxon>Leptobrachium</taxon>
    </lineage>
</organism>
<feature type="transmembrane region" description="Helical" evidence="13">
    <location>
        <begin position="240"/>
        <end position="261"/>
    </location>
</feature>
<evidence type="ECO:0000256" key="10">
    <source>
        <dbReference type="ARBA" id="ARBA00023224"/>
    </source>
</evidence>
<accession>A0A8C5QBZ0</accession>
<evidence type="ECO:0000256" key="7">
    <source>
        <dbReference type="ARBA" id="ARBA00023040"/>
    </source>
</evidence>
<keyword evidence="15" id="KW-1185">Reference proteome</keyword>
<dbReference type="PANTHER" id="PTHR11394:SF47">
    <property type="entry name" value="TASTE RECEPTOR TYPE 2 MEMBER 40"/>
    <property type="match status" value="1"/>
</dbReference>
<keyword evidence="9 12" id="KW-0675">Receptor</keyword>
<keyword evidence="3 12" id="KW-0919">Taste</keyword>
<dbReference type="OrthoDB" id="8876749at2759"/>
<dbReference type="AlphaFoldDB" id="A0A8C5QBZ0"/>
<evidence type="ECO:0000256" key="12">
    <source>
        <dbReference type="RuleBase" id="RU004424"/>
    </source>
</evidence>
<feature type="transmembrane region" description="Helical" evidence="13">
    <location>
        <begin position="12"/>
        <end position="31"/>
    </location>
</feature>
<feature type="transmembrane region" description="Helical" evidence="13">
    <location>
        <begin position="82"/>
        <end position="115"/>
    </location>
</feature>
<comment type="subcellular location">
    <subcellularLocation>
        <location evidence="1 12">Membrane</location>
        <topology evidence="1 12">Multi-pass membrane protein</topology>
    </subcellularLocation>
</comment>
<evidence type="ECO:0000256" key="8">
    <source>
        <dbReference type="ARBA" id="ARBA00023136"/>
    </source>
</evidence>
<evidence type="ECO:0000256" key="2">
    <source>
        <dbReference type="ARBA" id="ARBA00007376"/>
    </source>
</evidence>
<evidence type="ECO:0000256" key="3">
    <source>
        <dbReference type="ARBA" id="ARBA00022480"/>
    </source>
</evidence>
<dbReference type="GeneTree" id="ENSGT01150000286961"/>
<dbReference type="InterPro" id="IPR007960">
    <property type="entry name" value="TAS2R"/>
</dbReference>
<dbReference type="Ensembl" id="ENSLLET00000036871.1">
    <property type="protein sequence ID" value="ENSLLEP00000035519.1"/>
    <property type="gene ID" value="ENSLLEG00000022467.1"/>
</dbReference>
<feature type="transmembrane region" description="Helical" evidence="13">
    <location>
        <begin position="127"/>
        <end position="151"/>
    </location>
</feature>
<evidence type="ECO:0000256" key="6">
    <source>
        <dbReference type="ARBA" id="ARBA00022989"/>
    </source>
</evidence>
<dbReference type="Proteomes" id="UP000694569">
    <property type="component" value="Unplaced"/>
</dbReference>
<reference evidence="14" key="1">
    <citation type="submission" date="2025-08" db="UniProtKB">
        <authorList>
            <consortium name="Ensembl"/>
        </authorList>
    </citation>
    <scope>IDENTIFICATION</scope>
</reference>
<reference evidence="14" key="2">
    <citation type="submission" date="2025-09" db="UniProtKB">
        <authorList>
            <consortium name="Ensembl"/>
        </authorList>
    </citation>
    <scope>IDENTIFICATION</scope>
</reference>
<protein>
    <recommendedName>
        <fullName evidence="12">Taste receptor type 2</fullName>
    </recommendedName>
</protein>
<keyword evidence="4 12" id="KW-0716">Sensory transduction</keyword>
<evidence type="ECO:0000256" key="13">
    <source>
        <dbReference type="SAM" id="Phobius"/>
    </source>
</evidence>
<keyword evidence="5 12" id="KW-0812">Transmembrane</keyword>
<keyword evidence="7 12" id="KW-0297">G-protein coupled receptor</keyword>
<dbReference type="SUPFAM" id="SSF81321">
    <property type="entry name" value="Family A G protein-coupled receptor-like"/>
    <property type="match status" value="1"/>
</dbReference>
<evidence type="ECO:0000313" key="14">
    <source>
        <dbReference type="Ensembl" id="ENSLLEP00000035519.1"/>
    </source>
</evidence>
<feature type="transmembrane region" description="Helical" evidence="13">
    <location>
        <begin position="267"/>
        <end position="285"/>
    </location>
</feature>
<evidence type="ECO:0000256" key="4">
    <source>
        <dbReference type="ARBA" id="ARBA00022606"/>
    </source>
</evidence>
<keyword evidence="8 12" id="KW-0472">Membrane</keyword>
<proteinExistence type="inferred from homology"/>
<dbReference type="GO" id="GO:0016020">
    <property type="term" value="C:membrane"/>
    <property type="evidence" value="ECO:0007669"/>
    <property type="project" value="UniProtKB-SubCell"/>
</dbReference>
<evidence type="ECO:0000256" key="11">
    <source>
        <dbReference type="RuleBase" id="RU004423"/>
    </source>
</evidence>